<evidence type="ECO:0000313" key="1">
    <source>
        <dbReference type="EMBL" id="KAJ1143464.1"/>
    </source>
</evidence>
<protein>
    <submittedName>
        <fullName evidence="1">Uncharacterized protein</fullName>
    </submittedName>
</protein>
<dbReference type="PANTHER" id="PTHR31635">
    <property type="entry name" value="REVERSE TRANSCRIPTASE DOMAIN-CONTAINING PROTEIN-RELATED"/>
    <property type="match status" value="1"/>
</dbReference>
<dbReference type="Proteomes" id="UP001066276">
    <property type="component" value="Chromosome 6"/>
</dbReference>
<dbReference type="AlphaFoldDB" id="A0AAV7QWQ0"/>
<dbReference type="EMBL" id="JANPWB010000010">
    <property type="protein sequence ID" value="KAJ1143464.1"/>
    <property type="molecule type" value="Genomic_DNA"/>
</dbReference>
<gene>
    <name evidence="1" type="ORF">NDU88_009773</name>
</gene>
<reference evidence="1" key="1">
    <citation type="journal article" date="2022" name="bioRxiv">
        <title>Sequencing and chromosome-scale assembly of the giantPleurodeles waltlgenome.</title>
        <authorList>
            <person name="Brown T."/>
            <person name="Elewa A."/>
            <person name="Iarovenko S."/>
            <person name="Subramanian E."/>
            <person name="Araus A.J."/>
            <person name="Petzold A."/>
            <person name="Susuki M."/>
            <person name="Suzuki K.-i.T."/>
            <person name="Hayashi T."/>
            <person name="Toyoda A."/>
            <person name="Oliveira C."/>
            <person name="Osipova E."/>
            <person name="Leigh N.D."/>
            <person name="Simon A."/>
            <person name="Yun M.H."/>
        </authorList>
    </citation>
    <scope>NUCLEOTIDE SEQUENCE</scope>
    <source>
        <strain evidence="1">20211129_DDA</strain>
        <tissue evidence="1">Liver</tissue>
    </source>
</reference>
<evidence type="ECO:0000313" key="2">
    <source>
        <dbReference type="Proteomes" id="UP001066276"/>
    </source>
</evidence>
<accession>A0AAV7QWQ0</accession>
<dbReference type="PANTHER" id="PTHR31635:SF196">
    <property type="entry name" value="REVERSE TRANSCRIPTASE DOMAIN-CONTAINING PROTEIN-RELATED"/>
    <property type="match status" value="1"/>
</dbReference>
<keyword evidence="2" id="KW-1185">Reference proteome</keyword>
<sequence>MPLSPAALEDPVYREELRTYLVDHININKGSAGSRHVEWETLKVATRGHCMGQSVGIKRTLERELIHLEKIIHDEEREGGIDLIARRKLAEMKKSHSQVEEQLRCHSLQRYLASIQAEEGRSGKMLAWLVKPKGEGTPIMSVHDMMGERMFRPVNINNAFRNYYPCLFRSPETSMPESLGSYLRGLLLRTLTTEDRDLLGGPVTLEEVTDAILQLSAGKTPGTDGLPMEFYKKYMNILAPQLVELHSEVLQQGPLPESLKEALVIPLPKLAEVSWLISGHSRC</sequence>
<organism evidence="1 2">
    <name type="scientific">Pleurodeles waltl</name>
    <name type="common">Iberian ribbed newt</name>
    <dbReference type="NCBI Taxonomy" id="8319"/>
    <lineage>
        <taxon>Eukaryota</taxon>
        <taxon>Metazoa</taxon>
        <taxon>Chordata</taxon>
        <taxon>Craniata</taxon>
        <taxon>Vertebrata</taxon>
        <taxon>Euteleostomi</taxon>
        <taxon>Amphibia</taxon>
        <taxon>Batrachia</taxon>
        <taxon>Caudata</taxon>
        <taxon>Salamandroidea</taxon>
        <taxon>Salamandridae</taxon>
        <taxon>Pleurodelinae</taxon>
        <taxon>Pleurodeles</taxon>
    </lineage>
</organism>
<proteinExistence type="predicted"/>
<name>A0AAV7QWQ0_PLEWA</name>
<comment type="caution">
    <text evidence="1">The sequence shown here is derived from an EMBL/GenBank/DDBJ whole genome shotgun (WGS) entry which is preliminary data.</text>
</comment>